<comment type="subcellular location">
    <subcellularLocation>
        <location evidence="2">Membrane</location>
    </subcellularLocation>
</comment>
<dbReference type="Pfam" id="PF00067">
    <property type="entry name" value="p450"/>
    <property type="match status" value="1"/>
</dbReference>
<keyword evidence="9 14" id="KW-0560">Oxidoreductase</keyword>
<evidence type="ECO:0000256" key="9">
    <source>
        <dbReference type="ARBA" id="ARBA00023002"/>
    </source>
</evidence>
<keyword evidence="6" id="KW-0812">Transmembrane</keyword>
<evidence type="ECO:0000256" key="13">
    <source>
        <dbReference type="PIRSR" id="PIRSR602401-1"/>
    </source>
</evidence>
<dbReference type="InterPro" id="IPR017972">
    <property type="entry name" value="Cyt_P450_CS"/>
</dbReference>
<dbReference type="PROSITE" id="PS00086">
    <property type="entry name" value="CYTOCHROME_P450"/>
    <property type="match status" value="1"/>
</dbReference>
<dbReference type="GO" id="GO:0020037">
    <property type="term" value="F:heme binding"/>
    <property type="evidence" value="ECO:0007669"/>
    <property type="project" value="InterPro"/>
</dbReference>
<proteinExistence type="inferred from homology"/>
<reference evidence="15" key="1">
    <citation type="submission" date="2022-07" db="EMBL/GenBank/DDBJ databases">
        <title>Genome Sequence of Physisporinus lineatus.</title>
        <authorList>
            <person name="Buettner E."/>
        </authorList>
    </citation>
    <scope>NUCLEOTIDE SEQUENCE</scope>
    <source>
        <strain evidence="15">VT162</strain>
    </source>
</reference>
<evidence type="ECO:0000256" key="7">
    <source>
        <dbReference type="ARBA" id="ARBA00022723"/>
    </source>
</evidence>
<dbReference type="PRINTS" id="PR00463">
    <property type="entry name" value="EP450I"/>
</dbReference>
<evidence type="ECO:0000313" key="16">
    <source>
        <dbReference type="Proteomes" id="UP001212997"/>
    </source>
</evidence>
<dbReference type="InterPro" id="IPR050364">
    <property type="entry name" value="Cytochrome_P450_fung"/>
</dbReference>
<dbReference type="AlphaFoldDB" id="A0AAD5V6C4"/>
<keyword evidence="10 13" id="KW-0408">Iron</keyword>
<organism evidence="15 16">
    <name type="scientific">Meripilus lineatus</name>
    <dbReference type="NCBI Taxonomy" id="2056292"/>
    <lineage>
        <taxon>Eukaryota</taxon>
        <taxon>Fungi</taxon>
        <taxon>Dikarya</taxon>
        <taxon>Basidiomycota</taxon>
        <taxon>Agaricomycotina</taxon>
        <taxon>Agaricomycetes</taxon>
        <taxon>Polyporales</taxon>
        <taxon>Meripilaceae</taxon>
        <taxon>Meripilus</taxon>
    </lineage>
</organism>
<gene>
    <name evidence="15" type="ORF">NLI96_g3702</name>
</gene>
<dbReference type="PANTHER" id="PTHR46300:SF2">
    <property type="entry name" value="CYTOCHROME P450 MONOOXYGENASE ALNH-RELATED"/>
    <property type="match status" value="1"/>
</dbReference>
<dbReference type="InterPro" id="IPR036396">
    <property type="entry name" value="Cyt_P450_sf"/>
</dbReference>
<name>A0AAD5V6C4_9APHY</name>
<dbReference type="GO" id="GO:0005506">
    <property type="term" value="F:iron ion binding"/>
    <property type="evidence" value="ECO:0007669"/>
    <property type="project" value="InterPro"/>
</dbReference>
<evidence type="ECO:0000256" key="14">
    <source>
        <dbReference type="RuleBase" id="RU000461"/>
    </source>
</evidence>
<evidence type="ECO:0008006" key="17">
    <source>
        <dbReference type="Google" id="ProtNLM"/>
    </source>
</evidence>
<dbReference type="SUPFAM" id="SSF48264">
    <property type="entry name" value="Cytochrome P450"/>
    <property type="match status" value="1"/>
</dbReference>
<keyword evidence="12" id="KW-0472">Membrane</keyword>
<dbReference type="GO" id="GO:0016705">
    <property type="term" value="F:oxidoreductase activity, acting on paired donors, with incorporation or reduction of molecular oxygen"/>
    <property type="evidence" value="ECO:0007669"/>
    <property type="project" value="InterPro"/>
</dbReference>
<keyword evidence="16" id="KW-1185">Reference proteome</keyword>
<evidence type="ECO:0000256" key="10">
    <source>
        <dbReference type="ARBA" id="ARBA00023004"/>
    </source>
</evidence>
<dbReference type="PRINTS" id="PR00385">
    <property type="entry name" value="P450"/>
</dbReference>
<evidence type="ECO:0000256" key="8">
    <source>
        <dbReference type="ARBA" id="ARBA00022989"/>
    </source>
</evidence>
<protein>
    <recommendedName>
        <fullName evidence="17">Cytochrome P450</fullName>
    </recommendedName>
</protein>
<evidence type="ECO:0000313" key="15">
    <source>
        <dbReference type="EMBL" id="KAJ3487196.1"/>
    </source>
</evidence>
<dbReference type="GO" id="GO:0016020">
    <property type="term" value="C:membrane"/>
    <property type="evidence" value="ECO:0007669"/>
    <property type="project" value="UniProtKB-SubCell"/>
</dbReference>
<evidence type="ECO:0000256" key="4">
    <source>
        <dbReference type="ARBA" id="ARBA00010617"/>
    </source>
</evidence>
<dbReference type="Gene3D" id="1.10.630.10">
    <property type="entry name" value="Cytochrome P450"/>
    <property type="match status" value="1"/>
</dbReference>
<evidence type="ECO:0000256" key="11">
    <source>
        <dbReference type="ARBA" id="ARBA00023033"/>
    </source>
</evidence>
<evidence type="ECO:0000256" key="5">
    <source>
        <dbReference type="ARBA" id="ARBA00022617"/>
    </source>
</evidence>
<keyword evidence="8" id="KW-1133">Transmembrane helix</keyword>
<evidence type="ECO:0000256" key="2">
    <source>
        <dbReference type="ARBA" id="ARBA00004370"/>
    </source>
</evidence>
<comment type="cofactor">
    <cofactor evidence="1 13">
        <name>heme</name>
        <dbReference type="ChEBI" id="CHEBI:30413"/>
    </cofactor>
</comment>
<evidence type="ECO:0000256" key="1">
    <source>
        <dbReference type="ARBA" id="ARBA00001971"/>
    </source>
</evidence>
<comment type="pathway">
    <text evidence="3">Secondary metabolite biosynthesis.</text>
</comment>
<comment type="caution">
    <text evidence="15">The sequence shown here is derived from an EMBL/GenBank/DDBJ whole genome shotgun (WGS) entry which is preliminary data.</text>
</comment>
<accession>A0AAD5V6C4</accession>
<feature type="binding site" description="axial binding residue" evidence="13">
    <location>
        <position position="125"/>
    </location>
    <ligand>
        <name>heme</name>
        <dbReference type="ChEBI" id="CHEBI:30413"/>
    </ligand>
    <ligandPart>
        <name>Fe</name>
        <dbReference type="ChEBI" id="CHEBI:18248"/>
    </ligandPart>
</feature>
<evidence type="ECO:0000256" key="6">
    <source>
        <dbReference type="ARBA" id="ARBA00022692"/>
    </source>
</evidence>
<dbReference type="PANTHER" id="PTHR46300">
    <property type="entry name" value="P450, PUTATIVE (EUROFUNG)-RELATED-RELATED"/>
    <property type="match status" value="1"/>
</dbReference>
<sequence>MALFPDLQRQAQMELDKLVGPSRLPDLSDFESLHYIRAIVLESIRWTPALPLGVSHKVIVDDEYEGYSIPEGTNIIPNVWAMLHDPRDYPSPEKFDPGRFLKDGKLDPIVLSSFRIAFSFGRRICVGRHFALNTLFLFVASVLHVYNIEAGLGPDDESIVDQVKATSGLVSHPSAVPCKFVSKLCWIVVNHSSHVDSAVSFRLRISCCPLLFYARSFEFSVGTQVYDGARNSGDHSGMTKVLSESVFNAEVRFDWVPPGYRVPPLSNSVRGVRTQFGAIMRSWMASAELVFLKRNLRIATERYGTLPAEDEVQFSSLFVHHLPSFPADLAQGSASGGVESDENAAN</sequence>
<dbReference type="Proteomes" id="UP001212997">
    <property type="component" value="Unassembled WGS sequence"/>
</dbReference>
<keyword evidence="5 13" id="KW-0349">Heme</keyword>
<comment type="similarity">
    <text evidence="4 14">Belongs to the cytochrome P450 family.</text>
</comment>
<evidence type="ECO:0000256" key="12">
    <source>
        <dbReference type="ARBA" id="ARBA00023136"/>
    </source>
</evidence>
<keyword evidence="7 13" id="KW-0479">Metal-binding</keyword>
<dbReference type="EMBL" id="JANAWD010000099">
    <property type="protein sequence ID" value="KAJ3487196.1"/>
    <property type="molecule type" value="Genomic_DNA"/>
</dbReference>
<evidence type="ECO:0000256" key="3">
    <source>
        <dbReference type="ARBA" id="ARBA00005179"/>
    </source>
</evidence>
<dbReference type="InterPro" id="IPR001128">
    <property type="entry name" value="Cyt_P450"/>
</dbReference>
<keyword evidence="11 14" id="KW-0503">Monooxygenase</keyword>
<dbReference type="InterPro" id="IPR002401">
    <property type="entry name" value="Cyt_P450_E_grp-I"/>
</dbReference>
<dbReference type="GO" id="GO:0004497">
    <property type="term" value="F:monooxygenase activity"/>
    <property type="evidence" value="ECO:0007669"/>
    <property type="project" value="UniProtKB-KW"/>
</dbReference>